<keyword evidence="2" id="KW-0472">Membrane</keyword>
<dbReference type="OrthoDB" id="270378at2759"/>
<organism evidence="3 4">
    <name type="scientific">Trypanosoma cruzi marinkellei</name>
    <dbReference type="NCBI Taxonomy" id="85056"/>
    <lineage>
        <taxon>Eukaryota</taxon>
        <taxon>Discoba</taxon>
        <taxon>Euglenozoa</taxon>
        <taxon>Kinetoplastea</taxon>
        <taxon>Metakinetoplastina</taxon>
        <taxon>Trypanosomatida</taxon>
        <taxon>Trypanosomatidae</taxon>
        <taxon>Trypanosoma</taxon>
        <taxon>Schizotrypanum</taxon>
    </lineage>
</organism>
<dbReference type="AlphaFoldDB" id="K2LVT7"/>
<evidence type="ECO:0000313" key="4">
    <source>
        <dbReference type="Proteomes" id="UP000007350"/>
    </source>
</evidence>
<evidence type="ECO:0000256" key="2">
    <source>
        <dbReference type="SAM" id="Phobius"/>
    </source>
</evidence>
<protein>
    <submittedName>
        <fullName evidence="3">Uncharacterized protein</fullName>
    </submittedName>
</protein>
<feature type="compositionally biased region" description="Basic and acidic residues" evidence="1">
    <location>
        <begin position="223"/>
        <end position="249"/>
    </location>
</feature>
<accession>K2LVT7</accession>
<keyword evidence="2" id="KW-0812">Transmembrane</keyword>
<sequence length="749" mass="86096">MQCVHRLRCLTTFFFLICVSMCVFVLPFLFPFLFCFSSLLWVSCHFSFPLGTAKDRMRRVVRRAAPLLCRSHQFLARRNAAHESKALSHTPPAVDTTELDSPFLSSLLEPPVTVALPDATRTYSTMDVVEPPVRYDPRCPNVYSEHQGMENVGESEGLVMRAHRAGKLWSVFAAAKGNDPPEWFYKLCEDLYYRRHSEDEMDATALSSDVDFKDHNTFMDAWRGEEKTRESNKNNTDDRNNNNNKKDDYKDEEEGGVDPYLWLPFDLLNEGEYRVGPYVFPSTATYTHEQRTLLCLGDTRREYVHFCNTYAFPERVQIPTSVGTQPAKLYVDPLQETPVVYIQLSDDFPPAMWLPVKGTAAAVRRVLAEFASISALHRDWHHEGFEERFRTAQRMLELQRMPSSEGDILRYMSYDARNEQFAFAPIREFPNQQEFFLGEHDDPERLLEHVDLCPFLFSIPHLRTVVDPHAEHMTPTIDGPGVATSLYRCVFSKTLLFVQVQLSAEVKLPPQDPEAFRFMWKDSQVVPKMHIPVFVRVVWPDNERMCGGGQLVRRFNRFFKTEFASDIPVDAVMALLYIMQWAKQLPNFLGVRGMRERLAELEAAAQIPEPAKLYPATREIPNPEYTVMERIGMHVQYLAQLGDPEIALTIQRLLPEASAPVRMGCAKAALIAGERELFRHIVSSEPPGRMQVYMTKLVRKRKSRDLIDSEPRLLEEQYEFAAPLWTKRGTRIDKNTLEGAVDMQGRGVG</sequence>
<proteinExistence type="predicted"/>
<dbReference type="EMBL" id="AHKC01019756">
    <property type="protein sequence ID" value="EKF26848.1"/>
    <property type="molecule type" value="Genomic_DNA"/>
</dbReference>
<feature type="region of interest" description="Disordered" evidence="1">
    <location>
        <begin position="223"/>
        <end position="253"/>
    </location>
</feature>
<gene>
    <name evidence="3" type="ORF">MOQ_009446</name>
</gene>
<keyword evidence="2" id="KW-1133">Transmembrane helix</keyword>
<dbReference type="Proteomes" id="UP000007350">
    <property type="component" value="Unassembled WGS sequence"/>
</dbReference>
<evidence type="ECO:0000256" key="1">
    <source>
        <dbReference type="SAM" id="MobiDB-lite"/>
    </source>
</evidence>
<feature type="transmembrane region" description="Helical" evidence="2">
    <location>
        <begin position="12"/>
        <end position="42"/>
    </location>
</feature>
<comment type="caution">
    <text evidence="3">The sequence shown here is derived from an EMBL/GenBank/DDBJ whole genome shotgun (WGS) entry which is preliminary data.</text>
</comment>
<name>K2LVT7_TRYCR</name>
<reference evidence="3 4" key="1">
    <citation type="journal article" date="2012" name="BMC Genomics">
        <title>Comparative genomic analysis of human infective Trypanosoma cruzi lineages with the bat-restricted subspecies T. cruzi marinkellei.</title>
        <authorList>
            <person name="Franzen O."/>
            <person name="Talavera-Lopez C."/>
            <person name="Ochaya S."/>
            <person name="Butler C.E."/>
            <person name="Messenger L.A."/>
            <person name="Lewis M.D."/>
            <person name="Llewellyn M.S."/>
            <person name="Marinkelle C.J."/>
            <person name="Tyler K.M."/>
            <person name="Miles M.A."/>
            <person name="Andersson B."/>
        </authorList>
    </citation>
    <scope>NUCLEOTIDE SEQUENCE [LARGE SCALE GENOMIC DNA]</scope>
    <source>
        <strain evidence="3 4">B7</strain>
    </source>
</reference>
<evidence type="ECO:0000313" key="3">
    <source>
        <dbReference type="EMBL" id="EKF26848.1"/>
    </source>
</evidence>
<keyword evidence="4" id="KW-1185">Reference proteome</keyword>